<evidence type="ECO:0000313" key="6">
    <source>
        <dbReference type="Proteomes" id="UP001180020"/>
    </source>
</evidence>
<feature type="compositionally biased region" description="Basic residues" evidence="3">
    <location>
        <begin position="479"/>
        <end position="490"/>
    </location>
</feature>
<comment type="cofactor">
    <cofactor evidence="1">
        <name>a divalent metal cation</name>
        <dbReference type="ChEBI" id="CHEBI:60240"/>
    </cofactor>
</comment>
<reference evidence="5" key="2">
    <citation type="submission" date="2023-06" db="EMBL/GenBank/DDBJ databases">
        <authorList>
            <person name="Ma L."/>
            <person name="Liu K.-W."/>
            <person name="Li Z."/>
            <person name="Hsiao Y.-Y."/>
            <person name="Qi Y."/>
            <person name="Fu T."/>
            <person name="Tang G."/>
            <person name="Zhang D."/>
            <person name="Sun W.-H."/>
            <person name="Liu D.-K."/>
            <person name="Li Y."/>
            <person name="Chen G.-Z."/>
            <person name="Liu X.-D."/>
            <person name="Liao X.-Y."/>
            <person name="Jiang Y.-T."/>
            <person name="Yu X."/>
            <person name="Hao Y."/>
            <person name="Huang J."/>
            <person name="Zhao X.-W."/>
            <person name="Ke S."/>
            <person name="Chen Y.-Y."/>
            <person name="Wu W.-L."/>
            <person name="Hsu J.-L."/>
            <person name="Lin Y.-F."/>
            <person name="Huang M.-D."/>
            <person name="Li C.-Y."/>
            <person name="Huang L."/>
            <person name="Wang Z.-W."/>
            <person name="Zhao X."/>
            <person name="Zhong W.-Y."/>
            <person name="Peng D.-H."/>
            <person name="Ahmad S."/>
            <person name="Lan S."/>
            <person name="Zhang J.-S."/>
            <person name="Tsai W.-C."/>
            <person name="Van De Peer Y."/>
            <person name="Liu Z.-J."/>
        </authorList>
    </citation>
    <scope>NUCLEOTIDE SEQUENCE</scope>
    <source>
        <strain evidence="5">CP</strain>
        <tissue evidence="5">Leaves</tissue>
    </source>
</reference>
<feature type="compositionally biased region" description="Polar residues" evidence="3">
    <location>
        <begin position="439"/>
        <end position="449"/>
    </location>
</feature>
<dbReference type="AlphaFoldDB" id="A0AAV9C224"/>
<feature type="region of interest" description="Disordered" evidence="3">
    <location>
        <begin position="435"/>
        <end position="494"/>
    </location>
</feature>
<dbReference type="InterPro" id="IPR027806">
    <property type="entry name" value="HARBI1_dom"/>
</dbReference>
<protein>
    <recommendedName>
        <fullName evidence="4">DDE Tnp4 domain-containing protein</fullName>
    </recommendedName>
</protein>
<name>A0AAV9C224_ACOCL</name>
<dbReference type="Pfam" id="PF13359">
    <property type="entry name" value="DDE_Tnp_4"/>
    <property type="match status" value="1"/>
</dbReference>
<dbReference type="EMBL" id="JAUJYO010000021">
    <property type="protein sequence ID" value="KAK1283183.1"/>
    <property type="molecule type" value="Genomic_DNA"/>
</dbReference>
<evidence type="ECO:0000313" key="5">
    <source>
        <dbReference type="EMBL" id="KAK1283183.1"/>
    </source>
</evidence>
<comment type="caution">
    <text evidence="5">The sequence shown here is derived from an EMBL/GenBank/DDBJ whole genome shotgun (WGS) entry which is preliminary data.</text>
</comment>
<dbReference type="PANTHER" id="PTHR33116">
    <property type="entry name" value="REVERSE TRANSCRIPTASE ZINC-BINDING DOMAIN-CONTAINING PROTEIN-RELATED-RELATED"/>
    <property type="match status" value="1"/>
</dbReference>
<keyword evidence="6" id="KW-1185">Reference proteome</keyword>
<dbReference type="Proteomes" id="UP001180020">
    <property type="component" value="Unassembled WGS sequence"/>
</dbReference>
<reference evidence="5" key="1">
    <citation type="journal article" date="2023" name="Nat. Commun.">
        <title>Diploid and tetraploid genomes of Acorus and the evolution of monocots.</title>
        <authorList>
            <person name="Ma L."/>
            <person name="Liu K.W."/>
            <person name="Li Z."/>
            <person name="Hsiao Y.Y."/>
            <person name="Qi Y."/>
            <person name="Fu T."/>
            <person name="Tang G.D."/>
            <person name="Zhang D."/>
            <person name="Sun W.H."/>
            <person name="Liu D.K."/>
            <person name="Li Y."/>
            <person name="Chen G.Z."/>
            <person name="Liu X.D."/>
            <person name="Liao X.Y."/>
            <person name="Jiang Y.T."/>
            <person name="Yu X."/>
            <person name="Hao Y."/>
            <person name="Huang J."/>
            <person name="Zhao X.W."/>
            <person name="Ke S."/>
            <person name="Chen Y.Y."/>
            <person name="Wu W.L."/>
            <person name="Hsu J.L."/>
            <person name="Lin Y.F."/>
            <person name="Huang M.D."/>
            <person name="Li C.Y."/>
            <person name="Huang L."/>
            <person name="Wang Z.W."/>
            <person name="Zhao X."/>
            <person name="Zhong W.Y."/>
            <person name="Peng D.H."/>
            <person name="Ahmad S."/>
            <person name="Lan S."/>
            <person name="Zhang J.S."/>
            <person name="Tsai W.C."/>
            <person name="Van de Peer Y."/>
            <person name="Liu Z.J."/>
        </authorList>
    </citation>
    <scope>NUCLEOTIDE SEQUENCE</scope>
    <source>
        <strain evidence="5">CP</strain>
    </source>
</reference>
<dbReference type="GO" id="GO:0046872">
    <property type="term" value="F:metal ion binding"/>
    <property type="evidence" value="ECO:0007669"/>
    <property type="project" value="UniProtKB-KW"/>
</dbReference>
<dbReference type="PANTHER" id="PTHR33116:SF78">
    <property type="entry name" value="OS12G0587133 PROTEIN"/>
    <property type="match status" value="1"/>
</dbReference>
<evidence type="ECO:0000259" key="4">
    <source>
        <dbReference type="Pfam" id="PF13359"/>
    </source>
</evidence>
<evidence type="ECO:0000256" key="2">
    <source>
        <dbReference type="ARBA" id="ARBA00022723"/>
    </source>
</evidence>
<sequence length="692" mass="79608">MLGIHLDDGELRTYARIFGCQIQQFPSRLLGLPLHVGPLRISDWSPLVSRFEKRLDGWKGKLLSTGGRLTLIQAVLSNLPIFYLSIFKAPTGVLKILDGIRRRFLWQGADDSGRKVHLVHWDRVCSRKNKGGAGVMNLLDINKALLCKWRWRWLADRDRPWCRLLEARYRCGGPNKRFPVPSHRMSSVWRNILGISEGFLDVVRWHIGDGEKVSFWSDAWAGERALKVRFPGLFHLACDKEGVVNRFWNRETGEGHWDVCLRGRLGEAEVTQFTELLGLLNDVKLHAGEADQVVWSPQPQESFSVRRCYDWWRRERPTYSSTAEKAKEIWRVPAPLKVRFFVWLMYQERELWDAGRRLRARGDRSVKAKEMLLLGKPSRWIRRDGMSTLRIIPMQNSFDTNLFHMPMRWNNCLGGVTTTGDHRFGSANTVHLVDDHRSTSYTPTLLTETQSPSPGPEEQGEPDPVQTETNYEERMSEVRRKRPCPSRRRRPSEDTIVEKIDGVLDKIAMSASSQAPVPTNLVPTVDECYASLRETPSFVPVRLHRYVLMLDCVGAIDGTLVHAIIETENQVPFRGRKGDCMQNVLAICSFDIQFTYVEAGWEGTAHDSRILSECIRDPSRKFPMPPPEKYYLADAGFSNNRGFLTPYRNVRIVVATMAIHNYIRRENHADRLFHGVENINNDEDRTAETLYA</sequence>
<feature type="domain" description="DDE Tnp4" evidence="4">
    <location>
        <begin position="556"/>
        <end position="649"/>
    </location>
</feature>
<organism evidence="5 6">
    <name type="scientific">Acorus calamus</name>
    <name type="common">Sweet flag</name>
    <dbReference type="NCBI Taxonomy" id="4465"/>
    <lineage>
        <taxon>Eukaryota</taxon>
        <taxon>Viridiplantae</taxon>
        <taxon>Streptophyta</taxon>
        <taxon>Embryophyta</taxon>
        <taxon>Tracheophyta</taxon>
        <taxon>Spermatophyta</taxon>
        <taxon>Magnoliopsida</taxon>
        <taxon>Liliopsida</taxon>
        <taxon>Acoraceae</taxon>
        <taxon>Acorus</taxon>
    </lineage>
</organism>
<accession>A0AAV9C224</accession>
<evidence type="ECO:0000256" key="1">
    <source>
        <dbReference type="ARBA" id="ARBA00001968"/>
    </source>
</evidence>
<proteinExistence type="predicted"/>
<gene>
    <name evidence="5" type="ORF">QJS10_CPB21g01654</name>
</gene>
<evidence type="ECO:0000256" key="3">
    <source>
        <dbReference type="SAM" id="MobiDB-lite"/>
    </source>
</evidence>
<keyword evidence="2" id="KW-0479">Metal-binding</keyword>